<dbReference type="InterPro" id="IPR001902">
    <property type="entry name" value="SLC26A/SulP_fam"/>
</dbReference>
<dbReference type="EMBL" id="JBHRYR010000004">
    <property type="protein sequence ID" value="MFC3854008.1"/>
    <property type="molecule type" value="Genomic_DNA"/>
</dbReference>
<feature type="transmembrane region" description="Helical" evidence="5">
    <location>
        <begin position="140"/>
        <end position="158"/>
    </location>
</feature>
<keyword evidence="2 5" id="KW-0812">Transmembrane</keyword>
<dbReference type="Gene3D" id="3.30.750.24">
    <property type="entry name" value="STAS domain"/>
    <property type="match status" value="1"/>
</dbReference>
<keyword evidence="3 5" id="KW-1133">Transmembrane helix</keyword>
<feature type="transmembrane region" description="Helical" evidence="5">
    <location>
        <begin position="81"/>
        <end position="100"/>
    </location>
</feature>
<evidence type="ECO:0000256" key="4">
    <source>
        <dbReference type="ARBA" id="ARBA00023136"/>
    </source>
</evidence>
<gene>
    <name evidence="7" type="ORF">ACFOOG_14285</name>
</gene>
<evidence type="ECO:0000259" key="6">
    <source>
        <dbReference type="PROSITE" id="PS50801"/>
    </source>
</evidence>
<dbReference type="RefSeq" id="WP_380697858.1">
    <property type="nucleotide sequence ID" value="NZ_JBHRYR010000004.1"/>
</dbReference>
<name>A0ABV8A346_9GAMM</name>
<feature type="transmembrane region" description="Helical" evidence="5">
    <location>
        <begin position="259"/>
        <end position="281"/>
    </location>
</feature>
<reference evidence="8" key="1">
    <citation type="journal article" date="2019" name="Int. J. Syst. Evol. Microbiol.">
        <title>The Global Catalogue of Microorganisms (GCM) 10K type strain sequencing project: providing services to taxonomists for standard genome sequencing and annotation.</title>
        <authorList>
            <consortium name="The Broad Institute Genomics Platform"/>
            <consortium name="The Broad Institute Genome Sequencing Center for Infectious Disease"/>
            <person name="Wu L."/>
            <person name="Ma J."/>
        </authorList>
    </citation>
    <scope>NUCLEOTIDE SEQUENCE [LARGE SCALE GENOMIC DNA]</scope>
    <source>
        <strain evidence="8">IBRC 10765</strain>
    </source>
</reference>
<dbReference type="InterPro" id="IPR018045">
    <property type="entry name" value="S04_transporter_CS"/>
</dbReference>
<accession>A0ABV8A346</accession>
<dbReference type="PANTHER" id="PTHR11814">
    <property type="entry name" value="SULFATE TRANSPORTER"/>
    <property type="match status" value="1"/>
</dbReference>
<proteinExistence type="predicted"/>
<evidence type="ECO:0000256" key="3">
    <source>
        <dbReference type="ARBA" id="ARBA00022989"/>
    </source>
</evidence>
<dbReference type="PROSITE" id="PS50801">
    <property type="entry name" value="STAS"/>
    <property type="match status" value="1"/>
</dbReference>
<keyword evidence="4 5" id="KW-0472">Membrane</keyword>
<evidence type="ECO:0000313" key="8">
    <source>
        <dbReference type="Proteomes" id="UP001595617"/>
    </source>
</evidence>
<dbReference type="InterPro" id="IPR011547">
    <property type="entry name" value="SLC26A/SulP_dom"/>
</dbReference>
<protein>
    <submittedName>
        <fullName evidence="7">SulP family inorganic anion transporter</fullName>
    </submittedName>
</protein>
<comment type="caution">
    <text evidence="7">The sequence shown here is derived from an EMBL/GenBank/DDBJ whole genome shotgun (WGS) entry which is preliminary data.</text>
</comment>
<dbReference type="CDD" id="cd07042">
    <property type="entry name" value="STAS_SulP_like_sulfate_transporter"/>
    <property type="match status" value="1"/>
</dbReference>
<comment type="subcellular location">
    <subcellularLocation>
        <location evidence="1">Membrane</location>
        <topology evidence="1">Multi-pass membrane protein</topology>
    </subcellularLocation>
</comment>
<evidence type="ECO:0000256" key="2">
    <source>
        <dbReference type="ARBA" id="ARBA00022692"/>
    </source>
</evidence>
<feature type="transmembrane region" description="Helical" evidence="5">
    <location>
        <begin position="106"/>
        <end position="128"/>
    </location>
</feature>
<feature type="transmembrane region" description="Helical" evidence="5">
    <location>
        <begin position="210"/>
        <end position="228"/>
    </location>
</feature>
<dbReference type="Proteomes" id="UP001595617">
    <property type="component" value="Unassembled WGS sequence"/>
</dbReference>
<organism evidence="7 8">
    <name type="scientific">Saccharospirillum mangrovi</name>
    <dbReference type="NCBI Taxonomy" id="2161747"/>
    <lineage>
        <taxon>Bacteria</taxon>
        <taxon>Pseudomonadati</taxon>
        <taxon>Pseudomonadota</taxon>
        <taxon>Gammaproteobacteria</taxon>
        <taxon>Oceanospirillales</taxon>
        <taxon>Saccharospirillaceae</taxon>
        <taxon>Saccharospirillum</taxon>
    </lineage>
</organism>
<evidence type="ECO:0000256" key="1">
    <source>
        <dbReference type="ARBA" id="ARBA00004141"/>
    </source>
</evidence>
<feature type="transmembrane region" description="Helical" evidence="5">
    <location>
        <begin position="58"/>
        <end position="74"/>
    </location>
</feature>
<dbReference type="InterPro" id="IPR002645">
    <property type="entry name" value="STAS_dom"/>
</dbReference>
<feature type="transmembrane region" description="Helical" evidence="5">
    <location>
        <begin position="357"/>
        <end position="375"/>
    </location>
</feature>
<feature type="transmembrane region" description="Helical" evidence="5">
    <location>
        <begin position="329"/>
        <end position="351"/>
    </location>
</feature>
<keyword evidence="8" id="KW-1185">Reference proteome</keyword>
<dbReference type="InterPro" id="IPR036513">
    <property type="entry name" value="STAS_dom_sf"/>
</dbReference>
<dbReference type="Pfam" id="PF00916">
    <property type="entry name" value="Sulfate_transp"/>
    <property type="match status" value="1"/>
</dbReference>
<dbReference type="NCBIfam" id="TIGR00815">
    <property type="entry name" value="sulP"/>
    <property type="match status" value="1"/>
</dbReference>
<feature type="domain" description="STAS" evidence="6">
    <location>
        <begin position="447"/>
        <end position="562"/>
    </location>
</feature>
<evidence type="ECO:0000256" key="5">
    <source>
        <dbReference type="SAM" id="Phobius"/>
    </source>
</evidence>
<feature type="transmembrane region" description="Helical" evidence="5">
    <location>
        <begin position="32"/>
        <end position="52"/>
    </location>
</feature>
<dbReference type="SUPFAM" id="SSF52091">
    <property type="entry name" value="SpoIIaa-like"/>
    <property type="match status" value="1"/>
</dbReference>
<sequence length="566" mass="60484">MSSATKPNRLQQWIPVLEWLPNYQKTDLRGDLVAGITVAMMLIPQAMSYALLAGLPPYIGLYASVLPLLVYALFGTSRQLAVGPVAMVALLVFSGVSGFAEVGSERYIALAIGLSLLVGLLQFGMGLFRLGFLTNFMSHPVISGFTSAAALIIGFSQLKHIVGLSLPSTENIAVTIWATLSQWQAINPVALAIGVIGIVALLVMRRLNAMLPGAMIVVVVSTLIVWFFDLDTRAGLAVVGSVPAGFPELAAPNVSVNDLVALLPIAVTIAFVGFIESIAVAKKIATEKGYEVDPNKELVGLGLANIVGAFSKAMPVTGGFSRTAVNRNAGANTGLSSIITAVLIGISLLIFTPLFYFIPKAILGSVIMVAVFGLIDTHEVKHLWKVKRDDLAMLAITFGATLVLGVKTGIFLAVGISMVWFVIKTTRPHYAILGQIPDTTAYRNVQRHAAATQTKGVLAVRFDAQFYYGNVSFLKDTLKKAEANMAEPLRAVVLDASAVNQLDSSADTALHEILKEYRSRGIELYFANVKGPVMDVMQRSGFAKALGDNRFFLTTHEAMTAAQTLA</sequence>
<feature type="transmembrane region" description="Helical" evidence="5">
    <location>
        <begin position="396"/>
        <end position="423"/>
    </location>
</feature>
<feature type="transmembrane region" description="Helical" evidence="5">
    <location>
        <begin position="185"/>
        <end position="203"/>
    </location>
</feature>
<dbReference type="Pfam" id="PF01740">
    <property type="entry name" value="STAS"/>
    <property type="match status" value="1"/>
</dbReference>
<evidence type="ECO:0000313" key="7">
    <source>
        <dbReference type="EMBL" id="MFC3854008.1"/>
    </source>
</evidence>
<dbReference type="PROSITE" id="PS01130">
    <property type="entry name" value="SLC26A"/>
    <property type="match status" value="1"/>
</dbReference>